<keyword evidence="2" id="KW-1185">Reference proteome</keyword>
<dbReference type="AlphaFoldDB" id="A0A2P4P582"/>
<accession>A0A2P4P582</accession>
<comment type="caution">
    <text evidence="1">The sequence shown here is derived from an EMBL/GenBank/DDBJ whole genome shotgun (WGS) entry which is preliminary data.</text>
</comment>
<dbReference type="EMBL" id="AUPC02000384">
    <property type="protein sequence ID" value="POG60549.1"/>
    <property type="molecule type" value="Genomic_DNA"/>
</dbReference>
<organism evidence="1 2">
    <name type="scientific">Rhizophagus irregularis (strain DAOM 181602 / DAOM 197198 / MUCL 43194)</name>
    <name type="common">Arbuscular mycorrhizal fungus</name>
    <name type="synonym">Glomus intraradices</name>
    <dbReference type="NCBI Taxonomy" id="747089"/>
    <lineage>
        <taxon>Eukaryota</taxon>
        <taxon>Fungi</taxon>
        <taxon>Fungi incertae sedis</taxon>
        <taxon>Mucoromycota</taxon>
        <taxon>Glomeromycotina</taxon>
        <taxon>Glomeromycetes</taxon>
        <taxon>Glomerales</taxon>
        <taxon>Glomeraceae</taxon>
        <taxon>Rhizophagus</taxon>
    </lineage>
</organism>
<reference evidence="1 2" key="2">
    <citation type="journal article" date="2018" name="New Phytol.">
        <title>High intraspecific genome diversity in the model arbuscular mycorrhizal symbiont Rhizophagus irregularis.</title>
        <authorList>
            <person name="Chen E.C.H."/>
            <person name="Morin E."/>
            <person name="Beaudet D."/>
            <person name="Noel J."/>
            <person name="Yildirir G."/>
            <person name="Ndikumana S."/>
            <person name="Charron P."/>
            <person name="St-Onge C."/>
            <person name="Giorgi J."/>
            <person name="Kruger M."/>
            <person name="Marton T."/>
            <person name="Ropars J."/>
            <person name="Grigoriev I.V."/>
            <person name="Hainaut M."/>
            <person name="Henrissat B."/>
            <person name="Roux C."/>
            <person name="Martin F."/>
            <person name="Corradi N."/>
        </authorList>
    </citation>
    <scope>NUCLEOTIDE SEQUENCE [LARGE SCALE GENOMIC DNA]</scope>
    <source>
        <strain evidence="1 2">DAOM 197198</strain>
    </source>
</reference>
<name>A0A2P4P582_RHIID</name>
<gene>
    <name evidence="1" type="ORF">GLOIN_2v1712165</name>
</gene>
<dbReference type="Proteomes" id="UP000018888">
    <property type="component" value="Unassembled WGS sequence"/>
</dbReference>
<sequence>MNFEKDFKCNISFYCLIPYQTYCTLAIIRRNKYNPIIRSQITNIKYTLKKKKFYIFKI</sequence>
<evidence type="ECO:0000313" key="2">
    <source>
        <dbReference type="Proteomes" id="UP000018888"/>
    </source>
</evidence>
<reference evidence="1 2" key="1">
    <citation type="journal article" date="2013" name="Proc. Natl. Acad. Sci. U.S.A.">
        <title>Genome of an arbuscular mycorrhizal fungus provides insight into the oldest plant symbiosis.</title>
        <authorList>
            <person name="Tisserant E."/>
            <person name="Malbreil M."/>
            <person name="Kuo A."/>
            <person name="Kohler A."/>
            <person name="Symeonidi A."/>
            <person name="Balestrini R."/>
            <person name="Charron P."/>
            <person name="Duensing N."/>
            <person name="Frei Dit Frey N."/>
            <person name="Gianinazzi-Pearson V."/>
            <person name="Gilbert L.B."/>
            <person name="Handa Y."/>
            <person name="Herr J.R."/>
            <person name="Hijri M."/>
            <person name="Koul R."/>
            <person name="Kawaguchi M."/>
            <person name="Krajinski F."/>
            <person name="Lammers P.J."/>
            <person name="Masclaux F.G."/>
            <person name="Murat C."/>
            <person name="Morin E."/>
            <person name="Ndikumana S."/>
            <person name="Pagni M."/>
            <person name="Petitpierre D."/>
            <person name="Requena N."/>
            <person name="Rosikiewicz P."/>
            <person name="Riley R."/>
            <person name="Saito K."/>
            <person name="San Clemente H."/>
            <person name="Shapiro H."/>
            <person name="van Tuinen D."/>
            <person name="Becard G."/>
            <person name="Bonfante P."/>
            <person name="Paszkowski U."/>
            <person name="Shachar-Hill Y.Y."/>
            <person name="Tuskan G.A."/>
            <person name="Young P.W."/>
            <person name="Sanders I.R."/>
            <person name="Henrissat B."/>
            <person name="Rensing S.A."/>
            <person name="Grigoriev I.V."/>
            <person name="Corradi N."/>
            <person name="Roux C."/>
            <person name="Martin F."/>
        </authorList>
    </citation>
    <scope>NUCLEOTIDE SEQUENCE [LARGE SCALE GENOMIC DNA]</scope>
    <source>
        <strain evidence="1 2">DAOM 197198</strain>
    </source>
</reference>
<proteinExistence type="predicted"/>
<protein>
    <submittedName>
        <fullName evidence="1">Uncharacterized protein</fullName>
    </submittedName>
</protein>
<evidence type="ECO:0000313" key="1">
    <source>
        <dbReference type="EMBL" id="POG60549.1"/>
    </source>
</evidence>